<dbReference type="AlphaFoldDB" id="A0A3N4JMH7"/>
<feature type="non-terminal residue" evidence="1">
    <location>
        <position position="86"/>
    </location>
</feature>
<dbReference type="Proteomes" id="UP000276215">
    <property type="component" value="Unassembled WGS sequence"/>
</dbReference>
<proteinExistence type="predicted"/>
<sequence>FKVTLCGDIILEPLAGNYLVAWSYYGLPLYVFDGAIIRTASKPPTGHPQHDGCVIKFKEDILVTEEPGPRDGGAEVGCIIWLQPQD</sequence>
<organism evidence="1 2">
    <name type="scientific">Choiromyces venosus 120613-1</name>
    <dbReference type="NCBI Taxonomy" id="1336337"/>
    <lineage>
        <taxon>Eukaryota</taxon>
        <taxon>Fungi</taxon>
        <taxon>Dikarya</taxon>
        <taxon>Ascomycota</taxon>
        <taxon>Pezizomycotina</taxon>
        <taxon>Pezizomycetes</taxon>
        <taxon>Pezizales</taxon>
        <taxon>Tuberaceae</taxon>
        <taxon>Choiromyces</taxon>
    </lineage>
</organism>
<name>A0A3N4JMH7_9PEZI</name>
<reference evidence="1 2" key="1">
    <citation type="journal article" date="2018" name="Nat. Ecol. Evol.">
        <title>Pezizomycetes genomes reveal the molecular basis of ectomycorrhizal truffle lifestyle.</title>
        <authorList>
            <person name="Murat C."/>
            <person name="Payen T."/>
            <person name="Noel B."/>
            <person name="Kuo A."/>
            <person name="Morin E."/>
            <person name="Chen J."/>
            <person name="Kohler A."/>
            <person name="Krizsan K."/>
            <person name="Balestrini R."/>
            <person name="Da Silva C."/>
            <person name="Montanini B."/>
            <person name="Hainaut M."/>
            <person name="Levati E."/>
            <person name="Barry K.W."/>
            <person name="Belfiori B."/>
            <person name="Cichocki N."/>
            <person name="Clum A."/>
            <person name="Dockter R.B."/>
            <person name="Fauchery L."/>
            <person name="Guy J."/>
            <person name="Iotti M."/>
            <person name="Le Tacon F."/>
            <person name="Lindquist E.A."/>
            <person name="Lipzen A."/>
            <person name="Malagnac F."/>
            <person name="Mello A."/>
            <person name="Molinier V."/>
            <person name="Miyauchi S."/>
            <person name="Poulain J."/>
            <person name="Riccioni C."/>
            <person name="Rubini A."/>
            <person name="Sitrit Y."/>
            <person name="Splivallo R."/>
            <person name="Traeger S."/>
            <person name="Wang M."/>
            <person name="Zifcakova L."/>
            <person name="Wipf D."/>
            <person name="Zambonelli A."/>
            <person name="Paolocci F."/>
            <person name="Nowrousian M."/>
            <person name="Ottonello S."/>
            <person name="Baldrian P."/>
            <person name="Spatafora J.W."/>
            <person name="Henrissat B."/>
            <person name="Nagy L.G."/>
            <person name="Aury J.M."/>
            <person name="Wincker P."/>
            <person name="Grigoriev I.V."/>
            <person name="Bonfante P."/>
            <person name="Martin F.M."/>
        </authorList>
    </citation>
    <scope>NUCLEOTIDE SEQUENCE [LARGE SCALE GENOMIC DNA]</scope>
    <source>
        <strain evidence="1 2">120613-1</strain>
    </source>
</reference>
<evidence type="ECO:0000313" key="1">
    <source>
        <dbReference type="EMBL" id="RPA98198.1"/>
    </source>
</evidence>
<keyword evidence="2" id="KW-1185">Reference proteome</keyword>
<feature type="non-terminal residue" evidence="1">
    <location>
        <position position="1"/>
    </location>
</feature>
<dbReference type="EMBL" id="ML120398">
    <property type="protein sequence ID" value="RPA98198.1"/>
    <property type="molecule type" value="Genomic_DNA"/>
</dbReference>
<evidence type="ECO:0000313" key="2">
    <source>
        <dbReference type="Proteomes" id="UP000276215"/>
    </source>
</evidence>
<protein>
    <submittedName>
        <fullName evidence="1">Uncharacterized protein</fullName>
    </submittedName>
</protein>
<gene>
    <name evidence="1" type="ORF">L873DRAFT_1625665</name>
</gene>
<accession>A0A3N4JMH7</accession>